<dbReference type="PANTHER" id="PTHR42732:SF2">
    <property type="entry name" value="BETA-MANNOSIDASE"/>
    <property type="match status" value="1"/>
</dbReference>
<keyword evidence="3" id="KW-0326">Glycosidase</keyword>
<gene>
    <name evidence="5" type="ORF">DXB65_13085</name>
</gene>
<proteinExistence type="inferred from homology"/>
<dbReference type="SUPFAM" id="SSF49785">
    <property type="entry name" value="Galactose-binding domain-like"/>
    <property type="match status" value="1"/>
</dbReference>
<keyword evidence="2" id="KW-0378">Hydrolase</keyword>
<dbReference type="RefSeq" id="WP_117724516.1">
    <property type="nucleotide sequence ID" value="NZ_QSUL01000008.1"/>
</dbReference>
<dbReference type="GO" id="GO:0005975">
    <property type="term" value="P:carbohydrate metabolic process"/>
    <property type="evidence" value="ECO:0007669"/>
    <property type="project" value="InterPro"/>
</dbReference>
<dbReference type="SUPFAM" id="SSF49303">
    <property type="entry name" value="beta-Galactosidase/glucuronidase domain"/>
    <property type="match status" value="1"/>
</dbReference>
<dbReference type="AlphaFoldDB" id="A0A3E5BB26"/>
<evidence type="ECO:0000256" key="2">
    <source>
        <dbReference type="ARBA" id="ARBA00022801"/>
    </source>
</evidence>
<dbReference type="InterPro" id="IPR006102">
    <property type="entry name" value="Ig-like_GH2"/>
</dbReference>
<dbReference type="InterPro" id="IPR051913">
    <property type="entry name" value="GH2_Domain-Containing"/>
</dbReference>
<dbReference type="Pfam" id="PF07691">
    <property type="entry name" value="PA14"/>
    <property type="match status" value="1"/>
</dbReference>
<dbReference type="InterPro" id="IPR013783">
    <property type="entry name" value="Ig-like_fold"/>
</dbReference>
<dbReference type="Gene3D" id="2.60.120.260">
    <property type="entry name" value="Galactose-binding domain-like"/>
    <property type="match status" value="1"/>
</dbReference>
<evidence type="ECO:0000313" key="6">
    <source>
        <dbReference type="Proteomes" id="UP000260983"/>
    </source>
</evidence>
<comment type="similarity">
    <text evidence="1">Belongs to the glycosyl hydrolase 2 family.</text>
</comment>
<dbReference type="InterPro" id="IPR011658">
    <property type="entry name" value="PA14_dom"/>
</dbReference>
<dbReference type="Gene3D" id="3.90.182.10">
    <property type="entry name" value="Toxin - Anthrax Protective Antigen,domain 1"/>
    <property type="match status" value="1"/>
</dbReference>
<dbReference type="Proteomes" id="UP000260983">
    <property type="component" value="Unassembled WGS sequence"/>
</dbReference>
<reference evidence="5 6" key="1">
    <citation type="submission" date="2018-08" db="EMBL/GenBank/DDBJ databases">
        <title>A genome reference for cultivated species of the human gut microbiota.</title>
        <authorList>
            <person name="Zou Y."/>
            <person name="Xue W."/>
            <person name="Luo G."/>
        </authorList>
    </citation>
    <scope>NUCLEOTIDE SEQUENCE [LARGE SCALE GENOMIC DNA]</scope>
    <source>
        <strain evidence="5 6">OM05-15BH</strain>
    </source>
</reference>
<dbReference type="PROSITE" id="PS51820">
    <property type="entry name" value="PA14"/>
    <property type="match status" value="1"/>
</dbReference>
<dbReference type="GO" id="GO:0004553">
    <property type="term" value="F:hydrolase activity, hydrolyzing O-glycosyl compounds"/>
    <property type="evidence" value="ECO:0007669"/>
    <property type="project" value="InterPro"/>
</dbReference>
<dbReference type="SMART" id="SM00758">
    <property type="entry name" value="PA14"/>
    <property type="match status" value="1"/>
</dbReference>
<evidence type="ECO:0000256" key="1">
    <source>
        <dbReference type="ARBA" id="ARBA00007401"/>
    </source>
</evidence>
<dbReference type="Gene3D" id="2.60.40.10">
    <property type="entry name" value="Immunoglobulins"/>
    <property type="match status" value="1"/>
</dbReference>
<dbReference type="InterPro" id="IPR006103">
    <property type="entry name" value="Glyco_hydro_2_cat"/>
</dbReference>
<name>A0A3E5BB26_9BACE</name>
<sequence>MKKYFLFMFFFLFVLSVNAGEGRYTLPLTGGGWSLWLDKEASWQNDRLYLPHEITDLSLLPVNRPTGGWQVLSNNPDAVSVEVPGTVEEYLTVSDNPRPEDFRGVSWWYRKIKIPADQKNKRFIIYFESVRMRAEVYLDGKLMAYDLIGETPFQVDITDEAKPGTEQLLAVRVTNPGGNFHWQDFDILKWGEYNIPPARSFSGIIGRVRLESVNPVFISDIYMQNTPELTKVNAIVSFTNETPADVKQDIELTLSEKANPDKVVFRQILKKVSFPSGNHEVTIPVNVPDAKLWDLSTPELYTCNIQIKKGKKILDQDQKNFGFRWFTVDGVGKDAVLRLNGRRVMLRSAISWGYFPVTGLIATSAMAEKQILTAKKLGLNMLNFHRCIGSPVVLEKADELGLLYYEEPGSFHSANHDPFIRTIVNEKLKRMVRRDRSHPSLVIFNLINEFGGRLSQDKELVAKRMNDMREAHAVDPSRIMTFTSGWAGSEDKEEDSKAHMLPFDTTLYRKGWHDNHRAGGPETWVENYYKGPKDNIMYTDNRTEVFLRGEEGAISTPPRIQLINDEVERTGETGWDGLFWKSQYKAFTDYFQKKGLASHFGTLDDLTRSMANVSFEHQGRRIEGMRMQNLGDAYMVNGWEAMPYDNHSGIVDIYRNPKGDASILAYYNQPLYVAVASRNQVVKLPGSAIVDFYIVNEKNLKGDHTLEIKVIAPDGKVVYTRNETVSIEGGETFGQLLLENVEVPVNGKEGTYRILADIKADNQQICAQGHDEVVAVGWQANDLAGNGAYYGSENDKVAAFYKETTGKELPAFTSETGKLDWLVVNRSSLDEPVVIPSDFFKDKNGNSTLKATWYSEPDMNIVASIKPDAELNRTFVDGAQPDESVPANQPFSVIWEGDIYPPESGQYLLGVETNRGVRMYVDDRQLIDEYYNASPMKQDRPVVMEAGKPVRVRVVYRQTHQSGQIQLKWSRPSAAAIAPQKLFERVKNDGTTLILLGSTETWMKAVAEYTNTVYNGYYNVGKNWIGGIHFVKEHPLFAGLPGNVALNWPYQSVVKNGDQRFGFRMQGEELVVGSYRSTPFELGTAVGIIPCGKGKIIFSSLDIADNLDDPSGPAEVAKKILCNYIKYSFHENIF</sequence>
<dbReference type="SUPFAM" id="SSF56988">
    <property type="entry name" value="Anthrax protective antigen"/>
    <property type="match status" value="1"/>
</dbReference>
<dbReference type="Pfam" id="PF02836">
    <property type="entry name" value="Glyco_hydro_2_C"/>
    <property type="match status" value="1"/>
</dbReference>
<protein>
    <submittedName>
        <fullName evidence="5">Beta-galactosidase</fullName>
    </submittedName>
</protein>
<accession>A0A3E5BB26</accession>
<evidence type="ECO:0000313" key="5">
    <source>
        <dbReference type="EMBL" id="RGN34649.1"/>
    </source>
</evidence>
<dbReference type="Pfam" id="PF00703">
    <property type="entry name" value="Glyco_hydro_2"/>
    <property type="match status" value="1"/>
</dbReference>
<dbReference type="InterPro" id="IPR036156">
    <property type="entry name" value="Beta-gal/glucu_dom_sf"/>
</dbReference>
<comment type="caution">
    <text evidence="5">The sequence shown here is derived from an EMBL/GenBank/DDBJ whole genome shotgun (WGS) entry which is preliminary data.</text>
</comment>
<organism evidence="5 6">
    <name type="scientific">Bacteroides oleiciplenus</name>
    <dbReference type="NCBI Taxonomy" id="626931"/>
    <lineage>
        <taxon>Bacteria</taxon>
        <taxon>Pseudomonadati</taxon>
        <taxon>Bacteroidota</taxon>
        <taxon>Bacteroidia</taxon>
        <taxon>Bacteroidales</taxon>
        <taxon>Bacteroidaceae</taxon>
        <taxon>Bacteroides</taxon>
    </lineage>
</organism>
<dbReference type="InterPro" id="IPR008979">
    <property type="entry name" value="Galactose-bd-like_sf"/>
</dbReference>
<evidence type="ECO:0000259" key="4">
    <source>
        <dbReference type="PROSITE" id="PS51820"/>
    </source>
</evidence>
<dbReference type="SUPFAM" id="SSF51445">
    <property type="entry name" value="(Trans)glycosidases"/>
    <property type="match status" value="1"/>
</dbReference>
<dbReference type="PANTHER" id="PTHR42732">
    <property type="entry name" value="BETA-GALACTOSIDASE"/>
    <property type="match status" value="1"/>
</dbReference>
<dbReference type="InterPro" id="IPR037524">
    <property type="entry name" value="PA14/GLEYA"/>
</dbReference>
<dbReference type="InterPro" id="IPR017853">
    <property type="entry name" value="GH"/>
</dbReference>
<evidence type="ECO:0000256" key="3">
    <source>
        <dbReference type="ARBA" id="ARBA00023295"/>
    </source>
</evidence>
<feature type="domain" description="PA14" evidence="4">
    <location>
        <begin position="844"/>
        <end position="987"/>
    </location>
</feature>
<dbReference type="EMBL" id="QSUL01000008">
    <property type="protein sequence ID" value="RGN34649.1"/>
    <property type="molecule type" value="Genomic_DNA"/>
</dbReference>
<dbReference type="Gene3D" id="3.20.20.80">
    <property type="entry name" value="Glycosidases"/>
    <property type="match status" value="1"/>
</dbReference>